<dbReference type="GO" id="GO:0016747">
    <property type="term" value="F:acyltransferase activity, transferring groups other than amino-acyl groups"/>
    <property type="evidence" value="ECO:0007669"/>
    <property type="project" value="InterPro"/>
</dbReference>
<evidence type="ECO:0000313" key="6">
    <source>
        <dbReference type="Proteomes" id="UP000234881"/>
    </source>
</evidence>
<name>A0A2N5XPR2_9HYPH</name>
<dbReference type="PANTHER" id="PTHR43800:SF1">
    <property type="entry name" value="PEPTIDYL-LYSINE N-ACETYLTRANSFERASE YJAB"/>
    <property type="match status" value="1"/>
</dbReference>
<evidence type="ECO:0000259" key="4">
    <source>
        <dbReference type="PROSITE" id="PS51186"/>
    </source>
</evidence>
<dbReference type="InterPro" id="IPR016181">
    <property type="entry name" value="Acyl_CoA_acyltransferase"/>
</dbReference>
<keyword evidence="6" id="KW-1185">Reference proteome</keyword>
<dbReference type="Proteomes" id="UP000234881">
    <property type="component" value="Unassembled WGS sequence"/>
</dbReference>
<keyword evidence="3" id="KW-0732">Signal</keyword>
<evidence type="ECO:0000256" key="1">
    <source>
        <dbReference type="ARBA" id="ARBA00022679"/>
    </source>
</evidence>
<keyword evidence="2" id="KW-0012">Acyltransferase</keyword>
<protein>
    <submittedName>
        <fullName evidence="5">GNAT family N-acetyltransferase</fullName>
    </submittedName>
</protein>
<keyword evidence="1 5" id="KW-0808">Transferase</keyword>
<evidence type="ECO:0000256" key="3">
    <source>
        <dbReference type="SAM" id="SignalP"/>
    </source>
</evidence>
<feature type="chain" id="PRO_5014646094" evidence="3">
    <location>
        <begin position="24"/>
        <end position="185"/>
    </location>
</feature>
<organism evidence="5 6">
    <name type="scientific">Cohaesibacter celericrescens</name>
    <dbReference type="NCBI Taxonomy" id="2067669"/>
    <lineage>
        <taxon>Bacteria</taxon>
        <taxon>Pseudomonadati</taxon>
        <taxon>Pseudomonadota</taxon>
        <taxon>Alphaproteobacteria</taxon>
        <taxon>Hyphomicrobiales</taxon>
        <taxon>Cohaesibacteraceae</taxon>
    </lineage>
</organism>
<dbReference type="AlphaFoldDB" id="A0A2N5XPR2"/>
<evidence type="ECO:0000256" key="2">
    <source>
        <dbReference type="ARBA" id="ARBA00023315"/>
    </source>
</evidence>
<reference evidence="5 6" key="1">
    <citation type="submission" date="2018-01" db="EMBL/GenBank/DDBJ databases">
        <title>The draft genome sequence of Cohaesibacter sp. H1304.</title>
        <authorList>
            <person name="Wang N.-N."/>
            <person name="Du Z.-J."/>
        </authorList>
    </citation>
    <scope>NUCLEOTIDE SEQUENCE [LARGE SCALE GENOMIC DNA]</scope>
    <source>
        <strain evidence="5 6">H1304</strain>
    </source>
</reference>
<evidence type="ECO:0000313" key="5">
    <source>
        <dbReference type="EMBL" id="PLW76502.1"/>
    </source>
</evidence>
<dbReference type="PROSITE" id="PS51257">
    <property type="entry name" value="PROKAR_LIPOPROTEIN"/>
    <property type="match status" value="1"/>
</dbReference>
<feature type="domain" description="N-acetyltransferase" evidence="4">
    <location>
        <begin position="43"/>
        <end position="185"/>
    </location>
</feature>
<dbReference type="InterPro" id="IPR000182">
    <property type="entry name" value="GNAT_dom"/>
</dbReference>
<dbReference type="EMBL" id="PKUQ01000031">
    <property type="protein sequence ID" value="PLW76502.1"/>
    <property type="molecule type" value="Genomic_DNA"/>
</dbReference>
<proteinExistence type="predicted"/>
<feature type="signal peptide" evidence="3">
    <location>
        <begin position="1"/>
        <end position="23"/>
    </location>
</feature>
<dbReference type="CDD" id="cd04301">
    <property type="entry name" value="NAT_SF"/>
    <property type="match status" value="1"/>
</dbReference>
<accession>A0A2N5XPR2</accession>
<dbReference type="Pfam" id="PF13508">
    <property type="entry name" value="Acetyltransf_7"/>
    <property type="match status" value="1"/>
</dbReference>
<dbReference type="SUPFAM" id="SSF55729">
    <property type="entry name" value="Acyl-CoA N-acyltransferases (Nat)"/>
    <property type="match status" value="1"/>
</dbReference>
<dbReference type="PANTHER" id="PTHR43800">
    <property type="entry name" value="PEPTIDYL-LYSINE N-ACETYLTRANSFERASE YJAB"/>
    <property type="match status" value="1"/>
</dbReference>
<comment type="caution">
    <text evidence="5">The sequence shown here is derived from an EMBL/GenBank/DDBJ whole genome shotgun (WGS) entry which is preliminary data.</text>
</comment>
<sequence length="185" mass="20552">MHQNRLFRWFLAGVGFLCPCVLTKSVAALLGGAACGEDLDISKLIRKYKNEDTDAVIAVWRAASDLAHPFLSKAFQEMAEQQIRHLYLPQSETWVVEHDGAVVGFIGLLDCLIGGLFVHPDYHGKGLGRALVDKAVALKGPLDVEVFVENKIGRRFYKSYGFIGTKEVTDPHSGFELLQLSYELE</sequence>
<gene>
    <name evidence="5" type="ORF">C0081_15770</name>
</gene>
<dbReference type="PROSITE" id="PS51186">
    <property type="entry name" value="GNAT"/>
    <property type="match status" value="1"/>
</dbReference>
<dbReference type="OrthoDB" id="6172743at2"/>
<dbReference type="Gene3D" id="3.40.630.30">
    <property type="match status" value="1"/>
</dbReference>